<feature type="region of interest" description="Disordered" evidence="5">
    <location>
        <begin position="106"/>
        <end position="213"/>
    </location>
</feature>
<keyword evidence="2" id="KW-0863">Zinc-finger</keyword>
<evidence type="ECO:0000259" key="6">
    <source>
        <dbReference type="PROSITE" id="PS50280"/>
    </source>
</evidence>
<dbReference type="PROSITE" id="PS50280">
    <property type="entry name" value="SET"/>
    <property type="match status" value="1"/>
</dbReference>
<sequence length="974" mass="105001">MTDRLPPLSTPIAPPSQTTFPLASVVAARDVARKQETVEEEPYTIKCICNFTDDDGNTIFCETCETWQHIECYYPDNVEDALRIDFAHSCAECEPRLLNRQQAIERQRARTAVPVVEEAADKKPKRPPSKNQKKKLKPTELQISGLHNGASENAKHASPHDTPHPPKKTKTAHKTSQSVSSQAPKRSPPYGAAKAAHGHPLSPATTPPDLPDDFEIHNYSSGFLSLYNDQDVQIVNTNSFADLQVSNAMSSWLRDREKLQEETGWSYDEVFRKLPDIDSIKVKLEVEHTRKAVSSDTVLQWQYLKAASAIDKDVPLMEVNGEIGFQATYCSNPENRWDEFTSPLPFVLFHPLLPLYIDTRREGSEARFVRHSCKPNATLETYLSAGSEYHFWLVSDRQIAAKEQITIPWDFRFPNDKKTRMLRALGLGDDAAGAHPEPSLDDIGYRELATWLYLVLSEHGGCACNLGTECAFARFHRTYIGKINPRANPPKSKKRKSKTQHALSPTSTGHATNSRAPSEGHLEDVPEHDGRSVSSSSRSKPPSRDMTPTARQGSFDTLGILTEPTDRDKRKVAMVEDSFRRMEQQQQPHRKRKRASDGTVNSQTKGSKSISAAHTPNLPNGFHERSYVDVGTGTSRSKSGSPGGTSPIHASRTPKTSASRIGSTPARSRPVSVAPHANYRNAAVQTDPPVASETPTQKRRVGSCLRKRMLDNWHQLRLEEEERAKRRVVEHAPAVAMDAADSTTEADALLSSPASTRESEKGSAAGAPAAAVGPKDTPMPDAPPISPKSITMTGGSPVTTSPFKNNRSPDLRVQMPPVPAFGSPTSVAPSPASATTPVSASGSILQSPFSISTFPNSPFAPPSVNGVAALTNPSPVKKKLSLSDYKSRMNKAAAAAAGSGSGPSRPSVNTGAGLLKPVSVGYEDPKSATSVDGGSVAGAGNSPSAEGAEKSAGSDAVGLPLATAASSSATSGSV</sequence>
<evidence type="ECO:0000256" key="3">
    <source>
        <dbReference type="ARBA" id="ARBA00022833"/>
    </source>
</evidence>
<dbReference type="InterPro" id="IPR013083">
    <property type="entry name" value="Znf_RING/FYVE/PHD"/>
</dbReference>
<feature type="compositionally biased region" description="Polar residues" evidence="5">
    <location>
        <begin position="500"/>
        <end position="516"/>
    </location>
</feature>
<dbReference type="PANTHER" id="PTHR46462:SF3">
    <property type="entry name" value="UPSET, ISOFORM A"/>
    <property type="match status" value="1"/>
</dbReference>
<dbReference type="SUPFAM" id="SSF82199">
    <property type="entry name" value="SET domain"/>
    <property type="match status" value="1"/>
</dbReference>
<evidence type="ECO:0000256" key="4">
    <source>
        <dbReference type="ARBA" id="ARBA00022853"/>
    </source>
</evidence>
<feature type="compositionally biased region" description="Polar residues" evidence="5">
    <location>
        <begin position="598"/>
        <end position="618"/>
    </location>
</feature>
<dbReference type="SMART" id="SM00249">
    <property type="entry name" value="PHD"/>
    <property type="match status" value="1"/>
</dbReference>
<feature type="region of interest" description="Disordered" evidence="5">
    <location>
        <begin position="737"/>
        <end position="842"/>
    </location>
</feature>
<evidence type="ECO:0000256" key="1">
    <source>
        <dbReference type="ARBA" id="ARBA00022723"/>
    </source>
</evidence>
<feature type="compositionally biased region" description="Low complexity" evidence="5">
    <location>
        <begin position="822"/>
        <end position="842"/>
    </location>
</feature>
<dbReference type="SMART" id="SM00317">
    <property type="entry name" value="SET"/>
    <property type="match status" value="1"/>
</dbReference>
<comment type="caution">
    <text evidence="7">The sequence shown here is derived from an EMBL/GenBank/DDBJ whole genome shotgun (WGS) entry which is preliminary data.</text>
</comment>
<dbReference type="Pfam" id="PF00628">
    <property type="entry name" value="PHD"/>
    <property type="match status" value="1"/>
</dbReference>
<evidence type="ECO:0000313" key="7">
    <source>
        <dbReference type="EMBL" id="GAB1318763.1"/>
    </source>
</evidence>
<dbReference type="InterPro" id="IPR001214">
    <property type="entry name" value="SET_dom"/>
</dbReference>
<feature type="compositionally biased region" description="Basic and acidic residues" evidence="5">
    <location>
        <begin position="518"/>
        <end position="531"/>
    </location>
</feature>
<protein>
    <submittedName>
        <fullName evidence="7">SET domain-containing protein 3</fullName>
    </submittedName>
</protein>
<accession>A0ABQ0GLX1</accession>
<keyword evidence="3" id="KW-0862">Zinc</keyword>
<name>A0ABQ0GLX1_9PEZI</name>
<proteinExistence type="predicted"/>
<dbReference type="GeneID" id="98179715"/>
<feature type="domain" description="SET" evidence="6">
    <location>
        <begin position="3"/>
        <end position="410"/>
    </location>
</feature>
<feature type="region of interest" description="Disordered" evidence="5">
    <location>
        <begin position="482"/>
        <end position="703"/>
    </location>
</feature>
<feature type="compositionally biased region" description="Polar residues" evidence="5">
    <location>
        <begin position="653"/>
        <end position="666"/>
    </location>
</feature>
<dbReference type="RefSeq" id="XP_070920493.1">
    <property type="nucleotide sequence ID" value="XM_071064392.1"/>
</dbReference>
<dbReference type="EMBL" id="BAAFSV010000005">
    <property type="protein sequence ID" value="GAB1318763.1"/>
    <property type="molecule type" value="Genomic_DNA"/>
</dbReference>
<evidence type="ECO:0000256" key="2">
    <source>
        <dbReference type="ARBA" id="ARBA00022771"/>
    </source>
</evidence>
<feature type="compositionally biased region" description="Basic residues" evidence="5">
    <location>
        <begin position="123"/>
        <end position="136"/>
    </location>
</feature>
<keyword evidence="4" id="KW-0156">Chromatin regulator</keyword>
<dbReference type="SUPFAM" id="SSF57903">
    <property type="entry name" value="FYVE/PHD zinc finger"/>
    <property type="match status" value="1"/>
</dbReference>
<feature type="compositionally biased region" description="Low complexity" evidence="5">
    <location>
        <begin position="764"/>
        <end position="774"/>
    </location>
</feature>
<feature type="compositionally biased region" description="Polar residues" evidence="5">
    <location>
        <begin position="788"/>
        <end position="808"/>
    </location>
</feature>
<evidence type="ECO:0000313" key="8">
    <source>
        <dbReference type="Proteomes" id="UP001628179"/>
    </source>
</evidence>
<feature type="compositionally biased region" description="Basic and acidic residues" evidence="5">
    <location>
        <begin position="153"/>
        <end position="164"/>
    </location>
</feature>
<evidence type="ECO:0000256" key="5">
    <source>
        <dbReference type="SAM" id="MobiDB-lite"/>
    </source>
</evidence>
<dbReference type="InterPro" id="IPR046341">
    <property type="entry name" value="SET_dom_sf"/>
</dbReference>
<dbReference type="Gene3D" id="3.30.40.10">
    <property type="entry name" value="Zinc/RING finger domain, C3HC4 (zinc finger)"/>
    <property type="match status" value="1"/>
</dbReference>
<organism evidence="7 8">
    <name type="scientific">Madurella fahalii</name>
    <dbReference type="NCBI Taxonomy" id="1157608"/>
    <lineage>
        <taxon>Eukaryota</taxon>
        <taxon>Fungi</taxon>
        <taxon>Dikarya</taxon>
        <taxon>Ascomycota</taxon>
        <taxon>Pezizomycotina</taxon>
        <taxon>Sordariomycetes</taxon>
        <taxon>Sordariomycetidae</taxon>
        <taxon>Sordariales</taxon>
        <taxon>Sordariales incertae sedis</taxon>
        <taxon>Madurella</taxon>
    </lineage>
</organism>
<keyword evidence="1" id="KW-0479">Metal-binding</keyword>
<feature type="compositionally biased region" description="Basic and acidic residues" evidence="5">
    <location>
        <begin position="564"/>
        <end position="583"/>
    </location>
</feature>
<keyword evidence="8" id="KW-1185">Reference proteome</keyword>
<dbReference type="Proteomes" id="UP001628179">
    <property type="component" value="Unassembled WGS sequence"/>
</dbReference>
<dbReference type="InterPro" id="IPR019787">
    <property type="entry name" value="Znf_PHD-finger"/>
</dbReference>
<dbReference type="PANTHER" id="PTHR46462">
    <property type="entry name" value="UPSET, ISOFORM A"/>
    <property type="match status" value="1"/>
</dbReference>
<gene>
    <name evidence="7" type="primary">SET3_1</name>
    <name evidence="7" type="ORF">MFIFM68171_08973</name>
</gene>
<feature type="region of interest" description="Disordered" evidence="5">
    <location>
        <begin position="889"/>
        <end position="955"/>
    </location>
</feature>
<dbReference type="InterPro" id="IPR011011">
    <property type="entry name" value="Znf_FYVE_PHD"/>
</dbReference>
<dbReference type="Pfam" id="PF00856">
    <property type="entry name" value="SET"/>
    <property type="match status" value="1"/>
</dbReference>
<reference evidence="7 8" key="1">
    <citation type="submission" date="2024-09" db="EMBL/GenBank/DDBJ databases">
        <title>Itraconazole resistance in Madurella fahalii resulting from another homologue of gene encoding cytochrome P450 14-alpha sterol demethylase (CYP51).</title>
        <authorList>
            <person name="Yoshioka I."/>
            <person name="Fahal A.H."/>
            <person name="Kaneko S."/>
            <person name="Yaguchi T."/>
        </authorList>
    </citation>
    <scope>NUCLEOTIDE SEQUENCE [LARGE SCALE GENOMIC DNA]</scope>
    <source>
        <strain evidence="7 8">IFM 68171</strain>
    </source>
</reference>
<dbReference type="InterPro" id="IPR001965">
    <property type="entry name" value="Znf_PHD"/>
</dbReference>
<dbReference type="Gene3D" id="2.170.270.10">
    <property type="entry name" value="SET domain"/>
    <property type="match status" value="1"/>
</dbReference>